<name>A0A0F9I872_9ZZZZ</name>
<feature type="domain" description="DUF7380" evidence="1">
    <location>
        <begin position="17"/>
        <end position="76"/>
    </location>
</feature>
<feature type="non-terminal residue" evidence="2">
    <location>
        <position position="76"/>
    </location>
</feature>
<dbReference type="AlphaFoldDB" id="A0A0F9I872"/>
<dbReference type="Pfam" id="PF24098">
    <property type="entry name" value="DUF7380"/>
    <property type="match status" value="1"/>
</dbReference>
<proteinExistence type="predicted"/>
<accession>A0A0F9I872</accession>
<dbReference type="InterPro" id="IPR055804">
    <property type="entry name" value="DUF7380"/>
</dbReference>
<gene>
    <name evidence="2" type="ORF">LCGC14_1691800</name>
</gene>
<protein>
    <recommendedName>
        <fullName evidence="1">DUF7380 domain-containing protein</fullName>
    </recommendedName>
</protein>
<reference evidence="2" key="1">
    <citation type="journal article" date="2015" name="Nature">
        <title>Complex archaea that bridge the gap between prokaryotes and eukaryotes.</title>
        <authorList>
            <person name="Spang A."/>
            <person name="Saw J.H."/>
            <person name="Jorgensen S.L."/>
            <person name="Zaremba-Niedzwiedzka K."/>
            <person name="Martijn J."/>
            <person name="Lind A.E."/>
            <person name="van Eijk R."/>
            <person name="Schleper C."/>
            <person name="Guy L."/>
            <person name="Ettema T.J."/>
        </authorList>
    </citation>
    <scope>NUCLEOTIDE SEQUENCE</scope>
</reference>
<dbReference type="EMBL" id="LAZR01014808">
    <property type="protein sequence ID" value="KKM15859.1"/>
    <property type="molecule type" value="Genomic_DNA"/>
</dbReference>
<comment type="caution">
    <text evidence="2">The sequence shown here is derived from an EMBL/GenBank/DDBJ whole genome shotgun (WGS) entry which is preliminary data.</text>
</comment>
<sequence>MIQREKIKYKTTRFSPDIQLTLEDFTISGWEEAFQDDTAKSSIIADILAKKGQKANEEGKTAQSKILWLLADVCSM</sequence>
<evidence type="ECO:0000259" key="1">
    <source>
        <dbReference type="Pfam" id="PF24098"/>
    </source>
</evidence>
<organism evidence="2">
    <name type="scientific">marine sediment metagenome</name>
    <dbReference type="NCBI Taxonomy" id="412755"/>
    <lineage>
        <taxon>unclassified sequences</taxon>
        <taxon>metagenomes</taxon>
        <taxon>ecological metagenomes</taxon>
    </lineage>
</organism>
<evidence type="ECO:0000313" key="2">
    <source>
        <dbReference type="EMBL" id="KKM15859.1"/>
    </source>
</evidence>